<name>A0AAW5WF93_9ENTR</name>
<proteinExistence type="predicted"/>
<reference evidence="1" key="1">
    <citation type="submission" date="2022-07" db="EMBL/GenBank/DDBJ databases">
        <title>Genome Sequence of Citrobacter portucalensis from Edible Snails.</title>
        <authorList>
            <person name="Okafor A.C."/>
            <person name="Ogbo F.C."/>
            <person name="Ruppitsch W."/>
            <person name="Allerberger F."/>
        </authorList>
    </citation>
    <scope>NUCLEOTIDE SEQUENCE</scope>
    <source>
        <strain evidence="1">Igbk 7</strain>
    </source>
</reference>
<dbReference type="Pfam" id="PF22011">
    <property type="entry name" value="DUF6931"/>
    <property type="match status" value="1"/>
</dbReference>
<evidence type="ECO:0008006" key="3">
    <source>
        <dbReference type="Google" id="ProtNLM"/>
    </source>
</evidence>
<accession>A0AAW5WF93</accession>
<dbReference type="EMBL" id="JANDBG010000037">
    <property type="protein sequence ID" value="MCX9004613.1"/>
    <property type="molecule type" value="Genomic_DNA"/>
</dbReference>
<dbReference type="Proteomes" id="UP001207430">
    <property type="component" value="Unassembled WGS sequence"/>
</dbReference>
<dbReference type="InterPro" id="IPR053855">
    <property type="entry name" value="DUF6931"/>
</dbReference>
<protein>
    <recommendedName>
        <fullName evidence="3">Twin-arginine translocation pathway signal</fullName>
    </recommendedName>
</protein>
<evidence type="ECO:0000313" key="2">
    <source>
        <dbReference type="Proteomes" id="UP001207430"/>
    </source>
</evidence>
<organism evidence="1 2">
    <name type="scientific">Citrobacter portucalensis</name>
    <dbReference type="NCBI Taxonomy" id="1639133"/>
    <lineage>
        <taxon>Bacteria</taxon>
        <taxon>Pseudomonadati</taxon>
        <taxon>Pseudomonadota</taxon>
        <taxon>Gammaproteobacteria</taxon>
        <taxon>Enterobacterales</taxon>
        <taxon>Enterobacteriaceae</taxon>
        <taxon>Citrobacter</taxon>
        <taxon>Citrobacter freundii complex</taxon>
    </lineage>
</organism>
<comment type="caution">
    <text evidence="1">The sequence shown here is derived from an EMBL/GenBank/DDBJ whole genome shotgun (WGS) entry which is preliminary data.</text>
</comment>
<sequence length="190" mass="20872">MIYTKIPYTLPQDIFKLYDANTNIHMLAGESTTPHELINMALSREYYSDAVTFLAHALPVRESVWWATMCAITRSDWNTTEMKAISAARAWVYAPNETARRYAEKLAKDAQLHSGAGWVAQAVFWSSGSMTAPEDPSVSPPQFLYAHAVAGSINLSAVLPDGEHAIPRYKNFLKIGLNIAHGGNGSLSGK</sequence>
<dbReference type="AlphaFoldDB" id="A0AAW5WF93"/>
<dbReference type="RefSeq" id="WP_267449725.1">
    <property type="nucleotide sequence ID" value="NZ_JANBWP010000180.1"/>
</dbReference>
<gene>
    <name evidence="1" type="ORF">NLN86_23645</name>
</gene>
<evidence type="ECO:0000313" key="1">
    <source>
        <dbReference type="EMBL" id="MCX9004613.1"/>
    </source>
</evidence>